<evidence type="ECO:0000256" key="9">
    <source>
        <dbReference type="ARBA" id="ARBA00023172"/>
    </source>
</evidence>
<evidence type="ECO:0000256" key="1">
    <source>
        <dbReference type="ARBA" id="ARBA00022722"/>
    </source>
</evidence>
<dbReference type="InterPro" id="IPR057670">
    <property type="entry name" value="SH3_retrovirus"/>
</dbReference>
<dbReference type="GO" id="GO:0003964">
    <property type="term" value="F:RNA-directed DNA polymerase activity"/>
    <property type="evidence" value="ECO:0007669"/>
    <property type="project" value="UniProtKB-KW"/>
</dbReference>
<dbReference type="EMBL" id="CAJOBZ010000001">
    <property type="protein sequence ID" value="CAF4747171.1"/>
    <property type="molecule type" value="Genomic_DNA"/>
</dbReference>
<keyword evidence="1" id="KW-0540">Nuclease</keyword>
<keyword evidence="5" id="KW-0460">Magnesium</keyword>
<dbReference type="GO" id="GO:0015074">
    <property type="term" value="P:DNA integration"/>
    <property type="evidence" value="ECO:0007669"/>
    <property type="project" value="UniProtKB-KW"/>
</dbReference>
<comment type="caution">
    <text evidence="11">The sequence shown here is derived from an EMBL/GenBank/DDBJ whole genome shotgun (WGS) entry which is preliminary data.</text>
</comment>
<dbReference type="PANTHER" id="PTHR42648:SF11">
    <property type="entry name" value="TRANSPOSON TY4-P GAG-POL POLYPROTEIN"/>
    <property type="match status" value="1"/>
</dbReference>
<dbReference type="GO" id="GO:0016787">
    <property type="term" value="F:hydrolase activity"/>
    <property type="evidence" value="ECO:0007669"/>
    <property type="project" value="UniProtKB-KW"/>
</dbReference>
<evidence type="ECO:0000256" key="7">
    <source>
        <dbReference type="ARBA" id="ARBA00022918"/>
    </source>
</evidence>
<evidence type="ECO:0000259" key="10">
    <source>
        <dbReference type="PROSITE" id="PS50994"/>
    </source>
</evidence>
<dbReference type="GO" id="GO:0046872">
    <property type="term" value="F:metal ion binding"/>
    <property type="evidence" value="ECO:0007669"/>
    <property type="project" value="UniProtKB-KW"/>
</dbReference>
<keyword evidence="9" id="KW-0233">DNA recombination</keyword>
<keyword evidence="8" id="KW-0548">Nucleotidyltransferase</keyword>
<organism evidence="11 12">
    <name type="scientific">Pieris macdunnoughi</name>
    <dbReference type="NCBI Taxonomy" id="345717"/>
    <lineage>
        <taxon>Eukaryota</taxon>
        <taxon>Metazoa</taxon>
        <taxon>Ecdysozoa</taxon>
        <taxon>Arthropoda</taxon>
        <taxon>Hexapoda</taxon>
        <taxon>Insecta</taxon>
        <taxon>Pterygota</taxon>
        <taxon>Neoptera</taxon>
        <taxon>Endopterygota</taxon>
        <taxon>Lepidoptera</taxon>
        <taxon>Glossata</taxon>
        <taxon>Ditrysia</taxon>
        <taxon>Papilionoidea</taxon>
        <taxon>Pieridae</taxon>
        <taxon>Pierinae</taxon>
        <taxon>Pieris</taxon>
    </lineage>
</organism>
<keyword evidence="8" id="KW-0239">DNA-directed DNA polymerase</keyword>
<dbReference type="GO" id="GO:0006310">
    <property type="term" value="P:DNA recombination"/>
    <property type="evidence" value="ECO:0007669"/>
    <property type="project" value="UniProtKB-KW"/>
</dbReference>
<dbReference type="InterPro" id="IPR012337">
    <property type="entry name" value="RNaseH-like_sf"/>
</dbReference>
<dbReference type="SUPFAM" id="SSF53098">
    <property type="entry name" value="Ribonuclease H-like"/>
    <property type="match status" value="1"/>
</dbReference>
<evidence type="ECO:0000256" key="8">
    <source>
        <dbReference type="ARBA" id="ARBA00022932"/>
    </source>
</evidence>
<dbReference type="GO" id="GO:0004519">
    <property type="term" value="F:endonuclease activity"/>
    <property type="evidence" value="ECO:0007669"/>
    <property type="project" value="UniProtKB-KW"/>
</dbReference>
<dbReference type="PANTHER" id="PTHR42648">
    <property type="entry name" value="TRANSPOSASE, PUTATIVE-RELATED"/>
    <property type="match status" value="1"/>
</dbReference>
<evidence type="ECO:0000256" key="3">
    <source>
        <dbReference type="ARBA" id="ARBA00022759"/>
    </source>
</evidence>
<evidence type="ECO:0000313" key="11">
    <source>
        <dbReference type="EMBL" id="CAF4747171.1"/>
    </source>
</evidence>
<evidence type="ECO:0000256" key="4">
    <source>
        <dbReference type="ARBA" id="ARBA00022801"/>
    </source>
</evidence>
<dbReference type="Pfam" id="PF25597">
    <property type="entry name" value="SH3_retrovirus"/>
    <property type="match status" value="1"/>
</dbReference>
<proteinExistence type="predicted"/>
<dbReference type="InterPro" id="IPR001584">
    <property type="entry name" value="Integrase_cat-core"/>
</dbReference>
<keyword evidence="3" id="KW-0255">Endonuclease</keyword>
<dbReference type="PROSITE" id="PS50994">
    <property type="entry name" value="INTEGRASE"/>
    <property type="match status" value="1"/>
</dbReference>
<dbReference type="Gene3D" id="3.30.420.10">
    <property type="entry name" value="Ribonuclease H-like superfamily/Ribonuclease H"/>
    <property type="match status" value="1"/>
</dbReference>
<dbReference type="InterPro" id="IPR036397">
    <property type="entry name" value="RNaseH_sf"/>
</dbReference>
<protein>
    <recommendedName>
        <fullName evidence="10">Integrase catalytic domain-containing protein</fullName>
    </recommendedName>
</protein>
<keyword evidence="7" id="KW-0695">RNA-directed DNA polymerase</keyword>
<evidence type="ECO:0000256" key="5">
    <source>
        <dbReference type="ARBA" id="ARBA00022842"/>
    </source>
</evidence>
<keyword evidence="4" id="KW-0378">Hydrolase</keyword>
<name>A0A821L847_9NEOP</name>
<keyword evidence="12" id="KW-1185">Reference proteome</keyword>
<keyword evidence="8" id="KW-0808">Transferase</keyword>
<reference evidence="11" key="1">
    <citation type="submission" date="2021-02" db="EMBL/GenBank/DDBJ databases">
        <authorList>
            <person name="Steward A R."/>
        </authorList>
    </citation>
    <scope>NUCLEOTIDE SEQUENCE</scope>
</reference>
<accession>A0A821L847</accession>
<evidence type="ECO:0000256" key="2">
    <source>
        <dbReference type="ARBA" id="ARBA00022723"/>
    </source>
</evidence>
<feature type="domain" description="Integrase catalytic" evidence="10">
    <location>
        <begin position="1"/>
        <end position="141"/>
    </location>
</feature>
<keyword evidence="2" id="KW-0479">Metal-binding</keyword>
<evidence type="ECO:0000313" key="12">
    <source>
        <dbReference type="Proteomes" id="UP000663880"/>
    </source>
</evidence>
<dbReference type="OrthoDB" id="413361at2759"/>
<dbReference type="GO" id="GO:0003676">
    <property type="term" value="F:nucleic acid binding"/>
    <property type="evidence" value="ECO:0007669"/>
    <property type="project" value="InterPro"/>
</dbReference>
<evidence type="ECO:0000256" key="6">
    <source>
        <dbReference type="ARBA" id="ARBA00022908"/>
    </source>
</evidence>
<dbReference type="InterPro" id="IPR039537">
    <property type="entry name" value="Retrotran_Ty1/copia-like"/>
</dbReference>
<dbReference type="AlphaFoldDB" id="A0A821L847"/>
<dbReference type="Proteomes" id="UP000663880">
    <property type="component" value="Unassembled WGS sequence"/>
</dbReference>
<sequence>MAFVYFMKAKNEVFQYFQEFRSMVENQKGKKVKVLPTDNGGEFCSHEFSRYLNNHGIIHQRLNAYTPEQNGLCKRMNSVVMVHIPKERRLKWDKKANKLLFIGYAEKTKGYRVYDPVTNIVTTSRDIVVIESPYQNMVEIPLECKHPVEVTEQENDYEEIESSSSEADCGYETYVSESEVSVSTSNDN</sequence>
<keyword evidence="6" id="KW-0229">DNA integration</keyword>
<dbReference type="GO" id="GO:0003887">
    <property type="term" value="F:DNA-directed DNA polymerase activity"/>
    <property type="evidence" value="ECO:0007669"/>
    <property type="project" value="UniProtKB-KW"/>
</dbReference>
<gene>
    <name evidence="11" type="ORF">PMACD_LOCUS429</name>
</gene>